<dbReference type="Proteomes" id="UP000502831">
    <property type="component" value="Chromosome"/>
</dbReference>
<evidence type="ECO:0000256" key="5">
    <source>
        <dbReference type="ARBA" id="ARBA00022840"/>
    </source>
</evidence>
<evidence type="ECO:0000256" key="4">
    <source>
        <dbReference type="ARBA" id="ARBA00022741"/>
    </source>
</evidence>
<dbReference type="InterPro" id="IPR005551">
    <property type="entry name" value="CitX"/>
</dbReference>
<dbReference type="GO" id="GO:0016757">
    <property type="term" value="F:glycosyltransferase activity"/>
    <property type="evidence" value="ECO:0007669"/>
    <property type="project" value="UniProtKB-KW"/>
</dbReference>
<comment type="catalytic activity">
    <reaction evidence="6">
        <text>apo-[citrate lyase ACP] + 2'-(5''-triphospho-alpha-D-ribosyl)-3'-dephospho-CoA = holo-[citrate lyase ACP] + diphosphate</text>
        <dbReference type="Rhea" id="RHEA:16333"/>
        <dbReference type="Rhea" id="RHEA-COMP:10157"/>
        <dbReference type="Rhea" id="RHEA-COMP:10158"/>
        <dbReference type="ChEBI" id="CHEBI:29999"/>
        <dbReference type="ChEBI" id="CHEBI:33019"/>
        <dbReference type="ChEBI" id="CHEBI:61378"/>
        <dbReference type="ChEBI" id="CHEBI:82683"/>
        <dbReference type="EC" id="2.7.7.61"/>
    </reaction>
</comment>
<organism evidence="8 9">
    <name type="scientific">Sulfurospirillum diekertiae</name>
    <dbReference type="NCBI Taxonomy" id="1854492"/>
    <lineage>
        <taxon>Bacteria</taxon>
        <taxon>Pseudomonadati</taxon>
        <taxon>Campylobacterota</taxon>
        <taxon>Epsilonproteobacteria</taxon>
        <taxon>Campylobacterales</taxon>
        <taxon>Sulfurospirillaceae</taxon>
        <taxon>Sulfurospirillum</taxon>
    </lineage>
</organism>
<dbReference type="RefSeq" id="WP_167749350.1">
    <property type="nucleotide sequence ID" value="NZ_CP039734.2"/>
</dbReference>
<dbReference type="InterPro" id="IPR002736">
    <property type="entry name" value="CitG"/>
</dbReference>
<dbReference type="NCBIfam" id="TIGR03125">
    <property type="entry name" value="citrate_citG"/>
    <property type="match status" value="1"/>
</dbReference>
<keyword evidence="4 7" id="KW-0547">Nucleotide-binding</keyword>
<dbReference type="HAMAP" id="MF_00397">
    <property type="entry name" value="CitG"/>
    <property type="match status" value="1"/>
</dbReference>
<evidence type="ECO:0000256" key="1">
    <source>
        <dbReference type="ARBA" id="ARBA00001210"/>
    </source>
</evidence>
<comment type="catalytic activity">
    <reaction evidence="1 7">
        <text>3'-dephospho-CoA + ATP = 2'-(5''-triphospho-alpha-D-ribosyl)-3'-dephospho-CoA + adenine</text>
        <dbReference type="Rhea" id="RHEA:15117"/>
        <dbReference type="ChEBI" id="CHEBI:16708"/>
        <dbReference type="ChEBI" id="CHEBI:30616"/>
        <dbReference type="ChEBI" id="CHEBI:57328"/>
        <dbReference type="ChEBI" id="CHEBI:61378"/>
        <dbReference type="EC" id="2.4.2.52"/>
    </reaction>
</comment>
<evidence type="ECO:0000256" key="2">
    <source>
        <dbReference type="ARBA" id="ARBA00022679"/>
    </source>
</evidence>
<keyword evidence="8" id="KW-0328">Glycosyltransferase</keyword>
<keyword evidence="3" id="KW-0548">Nucleotidyltransferase</keyword>
<evidence type="ECO:0000313" key="9">
    <source>
        <dbReference type="Proteomes" id="UP000502831"/>
    </source>
</evidence>
<dbReference type="EC" id="2.4.2.52" evidence="7"/>
<dbReference type="PANTHER" id="PTHR30201">
    <property type="entry name" value="TRIPHOSPHORIBOSYL-DEPHOSPHO-COA SYNTHASE"/>
    <property type="match status" value="1"/>
</dbReference>
<evidence type="ECO:0000313" key="8">
    <source>
        <dbReference type="EMBL" id="QIR75273.1"/>
    </source>
</evidence>
<dbReference type="GO" id="GO:0005524">
    <property type="term" value="F:ATP binding"/>
    <property type="evidence" value="ECO:0007669"/>
    <property type="project" value="UniProtKB-KW"/>
</dbReference>
<dbReference type="NCBIfam" id="TIGR03124">
    <property type="entry name" value="citrate_citX"/>
    <property type="match status" value="1"/>
</dbReference>
<dbReference type="AlphaFoldDB" id="A0A6G9VQV0"/>
<reference evidence="8 9" key="1">
    <citation type="journal article" date="2017" name="Environ. Sci. Technol.">
        <title>Organohalide Respiration with Chlorinated Ethenes under Low pH Conditions.</title>
        <authorList>
            <person name="Yang Y."/>
            <person name="Capiro N.L."/>
            <person name="Marcet T.F."/>
            <person name="Yan J."/>
            <person name="Pennell K.D."/>
            <person name="Loffler F.E."/>
        </authorList>
    </citation>
    <scope>NUCLEOTIDE SEQUENCE [LARGE SCALE GENOMIC DNA]</scope>
    <source>
        <strain evidence="8 9">ACSDCE</strain>
    </source>
</reference>
<keyword evidence="5 7" id="KW-0067">ATP-binding</keyword>
<gene>
    <name evidence="7 8" type="primary">citG</name>
    <name evidence="8" type="ORF">FA584_03225</name>
</gene>
<name>A0A6G9VQV0_9BACT</name>
<dbReference type="Gene3D" id="1.10.4200.10">
    <property type="entry name" value="Triphosphoribosyl-dephospho-CoA protein"/>
    <property type="match status" value="1"/>
</dbReference>
<dbReference type="EMBL" id="CP039734">
    <property type="protein sequence ID" value="QIR75273.1"/>
    <property type="molecule type" value="Genomic_DNA"/>
</dbReference>
<keyword evidence="2 7" id="KW-0808">Transferase</keyword>
<dbReference type="InterPro" id="IPR017551">
    <property type="entry name" value="TriPribosyl-deP-CoA_syn_CitG"/>
</dbReference>
<dbReference type="GO" id="GO:0050519">
    <property type="term" value="F:holo-citrate lyase synthase activity"/>
    <property type="evidence" value="ECO:0007669"/>
    <property type="project" value="UniProtKB-EC"/>
</dbReference>
<evidence type="ECO:0000256" key="7">
    <source>
        <dbReference type="HAMAP-Rule" id="MF_00397"/>
    </source>
</evidence>
<comment type="similarity">
    <text evidence="7">Belongs to the CitG/MdcB family.</text>
</comment>
<sequence length="449" mass="49842">MIDQPTSLDAILRAKEERAWKQKELLSRHPLASLISLTINIPSLIKLSHEAVVVHEIAHQALLEMIENEGIELLACESKQPSTGAESFFTCKADAKTLKALTCKLENSHPLGRLMDIDVLDLTGNILSRSTLGLSKRRCFICEEEAKLCARAQKHTYMELNAHIKHLVEKHAFAHSIALWCERAMQTEVELTPKPGLVDQANSGAHHDMDIHTFYASIRAIKPFVTQWIETAQIDAHEDAKQSFVRLREIGIACEKAMFEATSNVNTHKGMIFCLAVFCGAMGRLKGCDQRFTCKNLQAQMQALCANLVEDDLLHVKPNSAGARFFYETGSSGIRGIAQSGFAIIFETSLPFFQACKEEEGEAVALKRTLLFLMSLLEDSTLWSRGGMAGLEYAKTKAKALLHVKPNAQNLDIHLKALDEDMISKNLSPGGSADLLAMTWLMAHIVKDF</sequence>
<dbReference type="Pfam" id="PF01874">
    <property type="entry name" value="CitG"/>
    <property type="match status" value="1"/>
</dbReference>
<dbReference type="GO" id="GO:0046917">
    <property type="term" value="F:triphosphoribosyl-dephospho-CoA synthase activity"/>
    <property type="evidence" value="ECO:0007669"/>
    <property type="project" value="UniProtKB-UniRule"/>
</dbReference>
<protein>
    <recommendedName>
        <fullName evidence="7">Probable 2-(5''-triphosphoribosyl)-3'-dephosphocoenzyme-A synthase</fullName>
        <shortName evidence="7">2-(5''-triphosphoribosyl)-3'-dephospho-CoA synthase</shortName>
        <ecNumber evidence="7">2.4.2.52</ecNumber>
    </recommendedName>
</protein>
<dbReference type="PANTHER" id="PTHR30201:SF2">
    <property type="entry name" value="2-(5''-TRIPHOSPHORIBOSYL)-3'-DEPHOSPHOCOENZYME-A SYNTHASE"/>
    <property type="match status" value="1"/>
</dbReference>
<accession>A0A6G9VQV0</accession>
<evidence type="ECO:0000256" key="6">
    <source>
        <dbReference type="ARBA" id="ARBA00048574"/>
    </source>
</evidence>
<dbReference type="Pfam" id="PF03802">
    <property type="entry name" value="CitX"/>
    <property type="match status" value="1"/>
</dbReference>
<dbReference type="GO" id="GO:0051191">
    <property type="term" value="P:prosthetic group biosynthetic process"/>
    <property type="evidence" value="ECO:0007669"/>
    <property type="project" value="InterPro"/>
</dbReference>
<evidence type="ECO:0000256" key="3">
    <source>
        <dbReference type="ARBA" id="ARBA00022695"/>
    </source>
</evidence>
<proteinExistence type="inferred from homology"/>